<evidence type="ECO:0000313" key="6">
    <source>
        <dbReference type="RefSeq" id="XP_022301472.1"/>
    </source>
</evidence>
<proteinExistence type="predicted"/>
<dbReference type="KEGG" id="cvn:111109585"/>
<reference evidence="5 6" key="1">
    <citation type="submission" date="2025-04" db="UniProtKB">
        <authorList>
            <consortium name="RefSeq"/>
        </authorList>
    </citation>
    <scope>IDENTIFICATION</scope>
    <source>
        <tissue evidence="5 6">Whole sample</tissue>
    </source>
</reference>
<dbReference type="Gene3D" id="3.30.505.10">
    <property type="entry name" value="SH2 domain"/>
    <property type="match status" value="1"/>
</dbReference>
<organism evidence="4 8">
    <name type="scientific">Crassostrea virginica</name>
    <name type="common">Eastern oyster</name>
    <dbReference type="NCBI Taxonomy" id="6565"/>
    <lineage>
        <taxon>Eukaryota</taxon>
        <taxon>Metazoa</taxon>
        <taxon>Spiralia</taxon>
        <taxon>Lophotrochozoa</taxon>
        <taxon>Mollusca</taxon>
        <taxon>Bivalvia</taxon>
        <taxon>Autobranchia</taxon>
        <taxon>Pteriomorphia</taxon>
        <taxon>Ostreida</taxon>
        <taxon>Ostreoidea</taxon>
        <taxon>Ostreidae</taxon>
        <taxon>Crassostrea</taxon>
    </lineage>
</organism>
<sequence length="396" mass="43807">MPKKRAPLPPSSNDTPPDSPPPPPPGKLHPKHSSSSSSLRSVTSTGSGSGFEMGVNRQNPRHLPFFYSNFTSQEEVCQFLQHHSKKQPGYFLLRPSFSSPSTLSISVIVHDKTVRHTNIRTDGGRCFYLVPEVKFPSVQELVLHYGQNEVKNLQKVNNVRFLYPLSKRRDSRAEDGSGSSTSGQSHYQSAEEVAAASEDRPALPSRPRDLPRLSSQTSIGLSSPSTSSLNSFGSPDGVANGRAFTSQTSIESGASGGRHRLGHHNSTSSIDSRPPAKLPQGHVNKDSNTYYSSPRNVDEDITDRLKDVLRQNEVCDCGIPRDKAELPLGWTLHRSKDPGSYGKLFFQNNKGLTTWRLPAEVESRLNIVQQQNIEQLRNERIPVPGRREVISHVTQF</sequence>
<dbReference type="RefSeq" id="XP_022301474.1">
    <property type="nucleotide sequence ID" value="XM_022445766.1"/>
</dbReference>
<dbReference type="SUPFAM" id="SSF55550">
    <property type="entry name" value="SH2 domain"/>
    <property type="match status" value="1"/>
</dbReference>
<evidence type="ECO:0000259" key="3">
    <source>
        <dbReference type="PROSITE" id="PS50001"/>
    </source>
</evidence>
<dbReference type="CDD" id="cd00173">
    <property type="entry name" value="SH2"/>
    <property type="match status" value="1"/>
</dbReference>
<name>A0A8B8BFB0_CRAVI</name>
<feature type="compositionally biased region" description="Polar residues" evidence="2">
    <location>
        <begin position="286"/>
        <end position="295"/>
    </location>
</feature>
<dbReference type="GeneID" id="111109585"/>
<evidence type="ECO:0000313" key="4">
    <source>
        <dbReference type="Proteomes" id="UP000694844"/>
    </source>
</evidence>
<feature type="compositionally biased region" description="Pro residues" evidence="2">
    <location>
        <begin position="17"/>
        <end position="27"/>
    </location>
</feature>
<gene>
    <name evidence="5 6 7 8" type="primary">LOC111109585</name>
</gene>
<evidence type="ECO:0000256" key="1">
    <source>
        <dbReference type="PROSITE-ProRule" id="PRU00191"/>
    </source>
</evidence>
<dbReference type="RefSeq" id="XP_022301472.1">
    <property type="nucleotide sequence ID" value="XM_022445764.1"/>
</dbReference>
<dbReference type="AlphaFoldDB" id="A0A8B8BFB0"/>
<dbReference type="SMART" id="SM00252">
    <property type="entry name" value="SH2"/>
    <property type="match status" value="1"/>
</dbReference>
<dbReference type="OrthoDB" id="6161358at2759"/>
<evidence type="ECO:0000313" key="5">
    <source>
        <dbReference type="RefSeq" id="XP_022301471.1"/>
    </source>
</evidence>
<dbReference type="PROSITE" id="PS50001">
    <property type="entry name" value="SH2"/>
    <property type="match status" value="1"/>
</dbReference>
<accession>A0A8B8BFB0</accession>
<dbReference type="Pfam" id="PF00017">
    <property type="entry name" value="SH2"/>
    <property type="match status" value="1"/>
</dbReference>
<evidence type="ECO:0000313" key="7">
    <source>
        <dbReference type="RefSeq" id="XP_022301473.1"/>
    </source>
</evidence>
<evidence type="ECO:0000313" key="8">
    <source>
        <dbReference type="RefSeq" id="XP_022301474.1"/>
    </source>
</evidence>
<dbReference type="InterPro" id="IPR000980">
    <property type="entry name" value="SH2"/>
</dbReference>
<feature type="compositionally biased region" description="Basic and acidic residues" evidence="2">
    <location>
        <begin position="197"/>
        <end position="211"/>
    </location>
</feature>
<evidence type="ECO:0000256" key="2">
    <source>
        <dbReference type="SAM" id="MobiDB-lite"/>
    </source>
</evidence>
<feature type="domain" description="SH2" evidence="3">
    <location>
        <begin position="65"/>
        <end position="165"/>
    </location>
</feature>
<feature type="compositionally biased region" description="Polar residues" evidence="2">
    <location>
        <begin position="243"/>
        <end position="252"/>
    </location>
</feature>
<dbReference type="RefSeq" id="XP_022301473.1">
    <property type="nucleotide sequence ID" value="XM_022445765.1"/>
</dbReference>
<feature type="compositionally biased region" description="Polar residues" evidence="2">
    <location>
        <begin position="177"/>
        <end position="188"/>
    </location>
</feature>
<protein>
    <submittedName>
        <fullName evidence="5 6">Uncharacterized protein LOC111109585</fullName>
    </submittedName>
</protein>
<dbReference type="InterPro" id="IPR036860">
    <property type="entry name" value="SH2_dom_sf"/>
</dbReference>
<dbReference type="RefSeq" id="XP_022301471.1">
    <property type="nucleotide sequence ID" value="XM_022445763.1"/>
</dbReference>
<keyword evidence="4" id="KW-1185">Reference proteome</keyword>
<feature type="region of interest" description="Disordered" evidence="2">
    <location>
        <begin position="1"/>
        <end position="55"/>
    </location>
</feature>
<dbReference type="Proteomes" id="UP000694844">
    <property type="component" value="Chromosome 8"/>
</dbReference>
<feature type="region of interest" description="Disordered" evidence="2">
    <location>
        <begin position="168"/>
        <end position="298"/>
    </location>
</feature>
<keyword evidence="1" id="KW-0727">SH2 domain</keyword>
<feature type="compositionally biased region" description="Low complexity" evidence="2">
    <location>
        <begin position="214"/>
        <end position="235"/>
    </location>
</feature>
<feature type="compositionally biased region" description="Low complexity" evidence="2">
    <location>
        <begin position="33"/>
        <end position="46"/>
    </location>
</feature>